<evidence type="ECO:0000259" key="7">
    <source>
        <dbReference type="PROSITE" id="PS50157"/>
    </source>
</evidence>
<feature type="domain" description="C2H2-type" evidence="7">
    <location>
        <begin position="663"/>
        <end position="690"/>
    </location>
</feature>
<sequence length="1059" mass="122048">MRVKVPSSSRKQLVQENAPKCHTSSAGSKDDLLCGTDPVIPEIIRKMGRKVPMRRLDFISGGGHEKNPDDKHIVITKCLRQSHKSLDKQIYHCSNCPSFFTSRRGMANHCKLHGASKRFKCTSCDFGCDNYKTLQMHKAFHTTASKDREARQESIASTHIAMAQLSHPVENLLASNVLSYRVTRIGYRIIWLGTTERMDSNVPFVAMYIGGKAVDMWLPITKSNLQRSASAGFLKRHCELHKPEMYQWPPVYIGKRPSRIAETTADPVKVGGCKEKLGIPEDVFVSSSTISLVDAKQPSVTDSREKQFRILRLGVSSNSLTSNQKYLCGFCGRHFKSYTLRLLHCVIRHSKHTANEKYKSLLRERLNLCNNAMEQTAGNCSVSAQIVHHCAHCPFTCEQKSHLLRHQNKHIVKAEHQCKYCTFTCRSTALLTQHSLLHERIPKLLQMPGRPKDLNPNEKTISTKLEKCSECPYTSRHICDLRTHAQMHVGKREFACGQCTYSTKRSHVLDAHLQLHIAEKEGITAVSSTLTLPQHVFGLSKFYMQINVVGTEKKKLHKTINFTAPWQNCWRTKCSSVVKYVYLPLVSLSNTDMCYAFCPPQNHLKLHSSIEPLLSFPSGKPTVSDEHTEHRNCEYSCQECPFKCNVYGKFWHHKRKHQKTSRYQCDLCSYSAASSFCLAKHRQSHKNSESCDTKMEEFIVVKDCYSDEISAHGTVAREDVIKEKSFIVSQRDELRLNCRKDAKTYQFNLSRIASKLPSFKARHDTESVSEILRCKHCPYFGTDKILFKYHEKMHVGHRQYTCNMCTYSSFCPTSLHGHLNLHFPSLPSYSIAKNRKRLLRHRYHQSPETIPSDVQVHHCSICPYKTAYEDRFQQHRLHHALHLQQRLTTSIKRAAQNISDPFVRTKIRRPEKHLDRQFTCNRCSFRCGTVAAYNTHFEKHGSESFFKCKLCDYSSETKNVVDFHVATHHLDVPISFFYKKALTNPNESQIKLNDDIECRKYPQQMLSCCRCEYRSFMVIDFTCHWEQMHCSRAGKGDRRIAEELRMDMMYSSWIKTVDN</sequence>
<gene>
    <name evidence="8" type="ORF">NLS_LOCUS4576</name>
</gene>
<keyword evidence="9" id="KW-1185">Reference proteome</keyword>
<dbReference type="GO" id="GO:0045944">
    <property type="term" value="P:positive regulation of transcription by RNA polymerase II"/>
    <property type="evidence" value="ECO:0007669"/>
    <property type="project" value="TreeGrafter"/>
</dbReference>
<feature type="compositionally biased region" description="Polar residues" evidence="6">
    <location>
        <begin position="1"/>
        <end position="15"/>
    </location>
</feature>
<dbReference type="SUPFAM" id="SSF57667">
    <property type="entry name" value="beta-beta-alpha zinc fingers"/>
    <property type="match status" value="2"/>
</dbReference>
<organism evidence="8 9">
    <name type="scientific">Litomosoides sigmodontis</name>
    <name type="common">Filarial nematode worm</name>
    <dbReference type="NCBI Taxonomy" id="42156"/>
    <lineage>
        <taxon>Eukaryota</taxon>
        <taxon>Metazoa</taxon>
        <taxon>Ecdysozoa</taxon>
        <taxon>Nematoda</taxon>
        <taxon>Chromadorea</taxon>
        <taxon>Rhabditida</taxon>
        <taxon>Spirurina</taxon>
        <taxon>Spiruromorpha</taxon>
        <taxon>Filarioidea</taxon>
        <taxon>Onchocercidae</taxon>
        <taxon>Litomosoides</taxon>
    </lineage>
</organism>
<dbReference type="InterPro" id="IPR013087">
    <property type="entry name" value="Znf_C2H2_type"/>
</dbReference>
<reference evidence="8 9" key="1">
    <citation type="submission" date="2018-08" db="EMBL/GenBank/DDBJ databases">
        <authorList>
            <person name="Laetsch R D."/>
            <person name="Stevens L."/>
            <person name="Kumar S."/>
            <person name="Blaxter L. M."/>
        </authorList>
    </citation>
    <scope>NUCLEOTIDE SEQUENCE [LARGE SCALE GENOMIC DNA]</scope>
</reference>
<dbReference type="InterPro" id="IPR036236">
    <property type="entry name" value="Znf_C2H2_sf"/>
</dbReference>
<evidence type="ECO:0000313" key="9">
    <source>
        <dbReference type="Proteomes" id="UP000277928"/>
    </source>
</evidence>
<dbReference type="PROSITE" id="PS50157">
    <property type="entry name" value="ZINC_FINGER_C2H2_2"/>
    <property type="match status" value="4"/>
</dbReference>
<evidence type="ECO:0000313" key="8">
    <source>
        <dbReference type="EMBL" id="VDK79581.1"/>
    </source>
</evidence>
<feature type="domain" description="C2H2-type" evidence="7">
    <location>
        <begin position="91"/>
        <end position="118"/>
    </location>
</feature>
<evidence type="ECO:0000256" key="6">
    <source>
        <dbReference type="SAM" id="MobiDB-lite"/>
    </source>
</evidence>
<dbReference type="AlphaFoldDB" id="A0A3P6UQA3"/>
<dbReference type="GO" id="GO:0005634">
    <property type="term" value="C:nucleus"/>
    <property type="evidence" value="ECO:0007669"/>
    <property type="project" value="TreeGrafter"/>
</dbReference>
<dbReference type="Gene3D" id="3.30.160.60">
    <property type="entry name" value="Classic Zinc Finger"/>
    <property type="match status" value="5"/>
</dbReference>
<protein>
    <recommendedName>
        <fullName evidence="7">C2H2-type domain-containing protein</fullName>
    </recommendedName>
</protein>
<evidence type="ECO:0000256" key="2">
    <source>
        <dbReference type="ARBA" id="ARBA00022737"/>
    </source>
</evidence>
<feature type="domain" description="C2H2-type" evidence="7">
    <location>
        <begin position="466"/>
        <end position="493"/>
    </location>
</feature>
<dbReference type="STRING" id="42156.A0A3P6UQA3"/>
<name>A0A3P6UQA3_LITSI</name>
<dbReference type="PROSITE" id="PS00028">
    <property type="entry name" value="ZINC_FINGER_C2H2_1"/>
    <property type="match status" value="5"/>
</dbReference>
<keyword evidence="3 5" id="KW-0863">Zinc-finger</keyword>
<dbReference type="SMART" id="SM00355">
    <property type="entry name" value="ZnF_C2H2"/>
    <property type="match status" value="15"/>
</dbReference>
<dbReference type="PANTHER" id="PTHR24403">
    <property type="entry name" value="ZINC FINGER PROTEIN"/>
    <property type="match status" value="1"/>
</dbReference>
<evidence type="ECO:0000256" key="1">
    <source>
        <dbReference type="ARBA" id="ARBA00022723"/>
    </source>
</evidence>
<dbReference type="GO" id="GO:0008270">
    <property type="term" value="F:zinc ion binding"/>
    <property type="evidence" value="ECO:0007669"/>
    <property type="project" value="UniProtKB-KW"/>
</dbReference>
<keyword evidence="1" id="KW-0479">Metal-binding</keyword>
<dbReference type="Proteomes" id="UP000277928">
    <property type="component" value="Unassembled WGS sequence"/>
</dbReference>
<accession>A0A3P6UQA3</accession>
<dbReference type="InterPro" id="IPR050688">
    <property type="entry name" value="Zinc_finger/UBP_domain"/>
</dbReference>
<feature type="region of interest" description="Disordered" evidence="6">
    <location>
        <begin position="1"/>
        <end position="29"/>
    </location>
</feature>
<dbReference type="OMA" id="EKCSECP"/>
<evidence type="ECO:0000256" key="5">
    <source>
        <dbReference type="PROSITE-ProRule" id="PRU00042"/>
    </source>
</evidence>
<evidence type="ECO:0000256" key="4">
    <source>
        <dbReference type="ARBA" id="ARBA00022833"/>
    </source>
</evidence>
<dbReference type="PANTHER" id="PTHR24403:SF105">
    <property type="entry name" value="ZINC FINGER PROTEIN 2-LIKE ISOFORM X1"/>
    <property type="match status" value="1"/>
</dbReference>
<dbReference type="OrthoDB" id="5815677at2759"/>
<feature type="domain" description="C2H2-type" evidence="7">
    <location>
        <begin position="494"/>
        <end position="521"/>
    </location>
</feature>
<keyword evidence="2" id="KW-0677">Repeat</keyword>
<dbReference type="EMBL" id="UYRX01000299">
    <property type="protein sequence ID" value="VDK79581.1"/>
    <property type="molecule type" value="Genomic_DNA"/>
</dbReference>
<evidence type="ECO:0000256" key="3">
    <source>
        <dbReference type="ARBA" id="ARBA00022771"/>
    </source>
</evidence>
<proteinExistence type="predicted"/>
<keyword evidence="4" id="KW-0862">Zinc</keyword>